<sequence length="85" mass="9941">MTEFGRSMLILTLIISSLLREFSSDIIIPTQLVEHSGSCQRLKYPYTLIRLVFIQVNHKGQTLFHHHHQRSIPYGAHYVWRPGQP</sequence>
<dbReference type="AlphaFoldDB" id="A0AA39JW94"/>
<feature type="signal peptide" evidence="1">
    <location>
        <begin position="1"/>
        <end position="24"/>
    </location>
</feature>
<proteinExistence type="predicted"/>
<evidence type="ECO:0000256" key="1">
    <source>
        <dbReference type="SAM" id="SignalP"/>
    </source>
</evidence>
<feature type="chain" id="PRO_5041393748" description="Secreted protein" evidence="1">
    <location>
        <begin position="25"/>
        <end position="85"/>
    </location>
</feature>
<name>A0AA39JW94_9AGAR</name>
<accession>A0AA39JW94</accession>
<organism evidence="2 3">
    <name type="scientific">Armillaria borealis</name>
    <dbReference type="NCBI Taxonomy" id="47425"/>
    <lineage>
        <taxon>Eukaryota</taxon>
        <taxon>Fungi</taxon>
        <taxon>Dikarya</taxon>
        <taxon>Basidiomycota</taxon>
        <taxon>Agaricomycotina</taxon>
        <taxon>Agaricomycetes</taxon>
        <taxon>Agaricomycetidae</taxon>
        <taxon>Agaricales</taxon>
        <taxon>Marasmiineae</taxon>
        <taxon>Physalacriaceae</taxon>
        <taxon>Armillaria</taxon>
    </lineage>
</organism>
<reference evidence="2" key="1">
    <citation type="submission" date="2023-06" db="EMBL/GenBank/DDBJ databases">
        <authorList>
            <consortium name="Lawrence Berkeley National Laboratory"/>
            <person name="Ahrendt S."/>
            <person name="Sahu N."/>
            <person name="Indic B."/>
            <person name="Wong-Bajracharya J."/>
            <person name="Merenyi Z."/>
            <person name="Ke H.-M."/>
            <person name="Monk M."/>
            <person name="Kocsube S."/>
            <person name="Drula E."/>
            <person name="Lipzen A."/>
            <person name="Balint B."/>
            <person name="Henrissat B."/>
            <person name="Andreopoulos B."/>
            <person name="Martin F.M."/>
            <person name="Harder C.B."/>
            <person name="Rigling D."/>
            <person name="Ford K.L."/>
            <person name="Foster G.D."/>
            <person name="Pangilinan J."/>
            <person name="Papanicolaou A."/>
            <person name="Barry K."/>
            <person name="LaButti K."/>
            <person name="Viragh M."/>
            <person name="Koriabine M."/>
            <person name="Yan M."/>
            <person name="Riley R."/>
            <person name="Champramary S."/>
            <person name="Plett K.L."/>
            <person name="Tsai I.J."/>
            <person name="Slot J."/>
            <person name="Sipos G."/>
            <person name="Plett J."/>
            <person name="Nagy L.G."/>
            <person name="Grigoriev I.V."/>
        </authorList>
    </citation>
    <scope>NUCLEOTIDE SEQUENCE</scope>
    <source>
        <strain evidence="2">FPL87.14</strain>
    </source>
</reference>
<evidence type="ECO:0008006" key="4">
    <source>
        <dbReference type="Google" id="ProtNLM"/>
    </source>
</evidence>
<keyword evidence="1" id="KW-0732">Signal</keyword>
<keyword evidence="3" id="KW-1185">Reference proteome</keyword>
<gene>
    <name evidence="2" type="ORF">EV421DRAFT_1787888</name>
</gene>
<dbReference type="Proteomes" id="UP001175226">
    <property type="component" value="Unassembled WGS sequence"/>
</dbReference>
<protein>
    <recommendedName>
        <fullName evidence="4">Secreted protein</fullName>
    </recommendedName>
</protein>
<dbReference type="EMBL" id="JAUEPT010000011">
    <property type="protein sequence ID" value="KAK0447748.1"/>
    <property type="molecule type" value="Genomic_DNA"/>
</dbReference>
<evidence type="ECO:0000313" key="2">
    <source>
        <dbReference type="EMBL" id="KAK0447748.1"/>
    </source>
</evidence>
<comment type="caution">
    <text evidence="2">The sequence shown here is derived from an EMBL/GenBank/DDBJ whole genome shotgun (WGS) entry which is preliminary data.</text>
</comment>
<evidence type="ECO:0000313" key="3">
    <source>
        <dbReference type="Proteomes" id="UP001175226"/>
    </source>
</evidence>